<evidence type="ECO:0000313" key="2">
    <source>
        <dbReference type="Proteomes" id="UP000683000"/>
    </source>
</evidence>
<dbReference type="Proteomes" id="UP000683000">
    <property type="component" value="Unassembled WGS sequence"/>
</dbReference>
<dbReference type="OrthoDB" id="3021356at2759"/>
<organism evidence="1 2">
    <name type="scientific">Boletus reticuloceps</name>
    <dbReference type="NCBI Taxonomy" id="495285"/>
    <lineage>
        <taxon>Eukaryota</taxon>
        <taxon>Fungi</taxon>
        <taxon>Dikarya</taxon>
        <taxon>Basidiomycota</taxon>
        <taxon>Agaricomycotina</taxon>
        <taxon>Agaricomycetes</taxon>
        <taxon>Agaricomycetidae</taxon>
        <taxon>Boletales</taxon>
        <taxon>Boletineae</taxon>
        <taxon>Boletaceae</taxon>
        <taxon>Boletoideae</taxon>
        <taxon>Boletus</taxon>
    </lineage>
</organism>
<keyword evidence="2" id="KW-1185">Reference proteome</keyword>
<dbReference type="AlphaFoldDB" id="A0A8I2YXZ7"/>
<reference evidence="1" key="1">
    <citation type="submission" date="2021-03" db="EMBL/GenBank/DDBJ databases">
        <title>Evolutionary innovations through gain and loss of genes in the ectomycorrhizal Boletales.</title>
        <authorList>
            <person name="Wu G."/>
            <person name="Miyauchi S."/>
            <person name="Morin E."/>
            <person name="Yang Z.-L."/>
            <person name="Xu J."/>
            <person name="Martin F.M."/>
        </authorList>
    </citation>
    <scope>NUCLEOTIDE SEQUENCE</scope>
    <source>
        <strain evidence="1">BR01</strain>
    </source>
</reference>
<dbReference type="EMBL" id="JAGFBS010000002">
    <property type="protein sequence ID" value="KAG6380591.1"/>
    <property type="molecule type" value="Genomic_DNA"/>
</dbReference>
<gene>
    <name evidence="1" type="ORF">JVT61DRAFT_4955</name>
</gene>
<sequence length="72" mass="8368">MCTFEASQQPEIANFAAGCFWGGEHIFLKHCPHSENNGIDLEDRGRVHRRQGFVRQTRPIGKCVLERRIMQR</sequence>
<comment type="caution">
    <text evidence="1">The sequence shown here is derived from an EMBL/GenBank/DDBJ whole genome shotgun (WGS) entry which is preliminary data.</text>
</comment>
<protein>
    <recommendedName>
        <fullName evidence="3">Peptide-methionine (S)-S-oxide reductase</fullName>
    </recommendedName>
</protein>
<dbReference type="SUPFAM" id="SSF55068">
    <property type="entry name" value="Peptide methionine sulfoxide reductase"/>
    <property type="match status" value="1"/>
</dbReference>
<dbReference type="InterPro" id="IPR036509">
    <property type="entry name" value="Met_Sox_Rdtase_MsrA_sf"/>
</dbReference>
<proteinExistence type="predicted"/>
<evidence type="ECO:0000313" key="1">
    <source>
        <dbReference type="EMBL" id="KAG6380591.1"/>
    </source>
</evidence>
<evidence type="ECO:0008006" key="3">
    <source>
        <dbReference type="Google" id="ProtNLM"/>
    </source>
</evidence>
<accession>A0A8I2YXZ7</accession>
<name>A0A8I2YXZ7_9AGAM</name>
<dbReference type="GO" id="GO:0008113">
    <property type="term" value="F:peptide-methionine (S)-S-oxide reductase activity"/>
    <property type="evidence" value="ECO:0007669"/>
    <property type="project" value="InterPro"/>
</dbReference>